<dbReference type="SUPFAM" id="SSF50800">
    <property type="entry name" value="PK beta-barrel domain-like"/>
    <property type="match status" value="1"/>
</dbReference>
<dbReference type="InterPro" id="IPR011037">
    <property type="entry name" value="Pyrv_Knase-like_insert_dom_sf"/>
</dbReference>
<dbReference type="Pfam" id="PF03473">
    <property type="entry name" value="MOSC"/>
    <property type="match status" value="1"/>
</dbReference>
<dbReference type="InterPro" id="IPR005302">
    <property type="entry name" value="MoCF_Sase_C"/>
</dbReference>
<dbReference type="InterPro" id="IPR052716">
    <property type="entry name" value="MOSC_domain"/>
</dbReference>
<organism evidence="2 3">
    <name type="scientific">Rubritalea profundi</name>
    <dbReference type="NCBI Taxonomy" id="1658618"/>
    <lineage>
        <taxon>Bacteria</taxon>
        <taxon>Pseudomonadati</taxon>
        <taxon>Verrucomicrobiota</taxon>
        <taxon>Verrucomicrobiia</taxon>
        <taxon>Verrucomicrobiales</taxon>
        <taxon>Rubritaleaceae</taxon>
        <taxon>Rubritalea</taxon>
    </lineage>
</organism>
<name>A0A2S7U522_9BACT</name>
<evidence type="ECO:0000313" key="2">
    <source>
        <dbReference type="EMBL" id="PQJ30105.1"/>
    </source>
</evidence>
<feature type="domain" description="MOSC" evidence="1">
    <location>
        <begin position="33"/>
        <end position="163"/>
    </location>
</feature>
<dbReference type="GO" id="GO:0003824">
    <property type="term" value="F:catalytic activity"/>
    <property type="evidence" value="ECO:0007669"/>
    <property type="project" value="InterPro"/>
</dbReference>
<protein>
    <submittedName>
        <fullName evidence="2">Molybdenum cofactor biosysynthesis protein</fullName>
    </submittedName>
</protein>
<proteinExistence type="predicted"/>
<dbReference type="PANTHER" id="PTHR36930">
    <property type="entry name" value="METAL-SULFUR CLUSTER BIOSYNTHESIS PROTEINS YUAD-RELATED"/>
    <property type="match status" value="1"/>
</dbReference>
<reference evidence="2 3" key="1">
    <citation type="submission" date="2016-12" db="EMBL/GenBank/DDBJ databases">
        <title>Study of bacterial adaptation to deep sea.</title>
        <authorList>
            <person name="Song J."/>
            <person name="Yoshizawa S."/>
            <person name="Kogure K."/>
        </authorList>
    </citation>
    <scope>NUCLEOTIDE SEQUENCE [LARGE SCALE GENOMIC DNA]</scope>
    <source>
        <strain evidence="2 3">SAORIC-165</strain>
    </source>
</reference>
<dbReference type="GO" id="GO:0030151">
    <property type="term" value="F:molybdenum ion binding"/>
    <property type="evidence" value="ECO:0007669"/>
    <property type="project" value="InterPro"/>
</dbReference>
<accession>A0A2S7U522</accession>
<comment type="caution">
    <text evidence="2">The sequence shown here is derived from an EMBL/GenBank/DDBJ whole genome shotgun (WGS) entry which is preliminary data.</text>
</comment>
<dbReference type="GO" id="GO:0030170">
    <property type="term" value="F:pyridoxal phosphate binding"/>
    <property type="evidence" value="ECO:0007669"/>
    <property type="project" value="InterPro"/>
</dbReference>
<gene>
    <name evidence="2" type="ORF">BSZ32_17555</name>
</gene>
<evidence type="ECO:0000259" key="1">
    <source>
        <dbReference type="PROSITE" id="PS51340"/>
    </source>
</evidence>
<evidence type="ECO:0000313" key="3">
    <source>
        <dbReference type="Proteomes" id="UP000239907"/>
    </source>
</evidence>
<dbReference type="PROSITE" id="PS51340">
    <property type="entry name" value="MOSC"/>
    <property type="match status" value="1"/>
</dbReference>
<dbReference type="Gene3D" id="2.40.33.20">
    <property type="entry name" value="PK beta-barrel domain-like"/>
    <property type="match status" value="1"/>
</dbReference>
<dbReference type="EMBL" id="MQWA01000001">
    <property type="protein sequence ID" value="PQJ30105.1"/>
    <property type="molecule type" value="Genomic_DNA"/>
</dbReference>
<keyword evidence="3" id="KW-1185">Reference proteome</keyword>
<dbReference type="PANTHER" id="PTHR36930:SF1">
    <property type="entry name" value="MOSC DOMAIN-CONTAINING PROTEIN"/>
    <property type="match status" value="1"/>
</dbReference>
<dbReference type="AlphaFoldDB" id="A0A2S7U522"/>
<sequence length="170" mass="18771">MTSMKATIKHLYISPDHNYFGRYGMASMKNPIVECDSLELVAGSGIVSDRFFDYEPDYKGQITFFDWAVYQKISSRFPAEEFAAAVFRRNVVVEGVDLNSLIGKRFRINGMEFTGSCECSPCFWMDEAVGDGAEDFLKGRGGLRARIVSGGSLVAGDANFKVLGDVESEA</sequence>
<dbReference type="Proteomes" id="UP000239907">
    <property type="component" value="Unassembled WGS sequence"/>
</dbReference>